<dbReference type="OrthoDB" id="1849108at2759"/>
<keyword evidence="2" id="KW-1185">Reference proteome</keyword>
<accession>A0A834ZUI1</accession>
<gene>
    <name evidence="1" type="ORF">HHK36_004473</name>
</gene>
<name>A0A834ZUI1_TETSI</name>
<proteinExistence type="predicted"/>
<comment type="caution">
    <text evidence="1">The sequence shown here is derived from an EMBL/GenBank/DDBJ whole genome shotgun (WGS) entry which is preliminary data.</text>
</comment>
<protein>
    <submittedName>
        <fullName evidence="1">Uncharacterized protein</fullName>
    </submittedName>
</protein>
<organism evidence="1 2">
    <name type="scientific">Tetracentron sinense</name>
    <name type="common">Spur-leaf</name>
    <dbReference type="NCBI Taxonomy" id="13715"/>
    <lineage>
        <taxon>Eukaryota</taxon>
        <taxon>Viridiplantae</taxon>
        <taxon>Streptophyta</taxon>
        <taxon>Embryophyta</taxon>
        <taxon>Tracheophyta</taxon>
        <taxon>Spermatophyta</taxon>
        <taxon>Magnoliopsida</taxon>
        <taxon>Trochodendrales</taxon>
        <taxon>Trochodendraceae</taxon>
        <taxon>Tetracentron</taxon>
    </lineage>
</organism>
<dbReference type="EMBL" id="JABCRI010000002">
    <property type="protein sequence ID" value="KAF8411915.1"/>
    <property type="molecule type" value="Genomic_DNA"/>
</dbReference>
<evidence type="ECO:0000313" key="1">
    <source>
        <dbReference type="EMBL" id="KAF8411915.1"/>
    </source>
</evidence>
<evidence type="ECO:0000313" key="2">
    <source>
        <dbReference type="Proteomes" id="UP000655225"/>
    </source>
</evidence>
<dbReference type="AlphaFoldDB" id="A0A834ZUI1"/>
<dbReference type="Proteomes" id="UP000655225">
    <property type="component" value="Unassembled WGS sequence"/>
</dbReference>
<reference evidence="1 2" key="1">
    <citation type="submission" date="2020-04" db="EMBL/GenBank/DDBJ databases">
        <title>Plant Genome Project.</title>
        <authorList>
            <person name="Zhang R.-G."/>
        </authorList>
    </citation>
    <scope>NUCLEOTIDE SEQUENCE [LARGE SCALE GENOMIC DNA]</scope>
    <source>
        <strain evidence="1">YNK0</strain>
        <tissue evidence="1">Leaf</tissue>
    </source>
</reference>
<sequence>MGVGNPSPWDTRTAVVGLIRQPRGCCSSLCMISPSLFCLHGPSLADHRLNCPMCLPVSLKTGMSPRSIQKAASDAAMTIDTELAPKFLEKKVIESGMIQGLDSQIWEDEYYNSGVCLGSDLIEAEALNFSSIDDLEIYLWQF</sequence>